<comment type="similarity">
    <text evidence="6">Belongs to the aldolase class II family. MtnB subfamily.</text>
</comment>
<evidence type="ECO:0000313" key="9">
    <source>
        <dbReference type="Proteomes" id="UP000253250"/>
    </source>
</evidence>
<comment type="catalytic activity">
    <reaction evidence="6">
        <text>5-(methylsulfanyl)-D-ribulose 1-phosphate = 5-methylsulfanyl-2,3-dioxopentyl phosphate + H2O</text>
        <dbReference type="Rhea" id="RHEA:15549"/>
        <dbReference type="ChEBI" id="CHEBI:15377"/>
        <dbReference type="ChEBI" id="CHEBI:58548"/>
        <dbReference type="ChEBI" id="CHEBI:58828"/>
        <dbReference type="EC" id="4.2.1.109"/>
    </reaction>
</comment>
<evidence type="ECO:0000256" key="2">
    <source>
        <dbReference type="ARBA" id="ARBA00022723"/>
    </source>
</evidence>
<keyword evidence="9" id="KW-1185">Reference proteome</keyword>
<proteinExistence type="inferred from homology"/>
<feature type="binding site" evidence="6">
    <location>
        <position position="75"/>
    </location>
    <ligand>
        <name>Zn(2+)</name>
        <dbReference type="ChEBI" id="CHEBI:29105"/>
    </ligand>
</feature>
<keyword evidence="3 6" id="KW-0862">Zinc</keyword>
<dbReference type="NCBIfam" id="TIGR03328">
    <property type="entry name" value="salvage_mtnB"/>
    <property type="match status" value="1"/>
</dbReference>
<evidence type="ECO:0000313" key="8">
    <source>
        <dbReference type="EMBL" id="RCN59459.1"/>
    </source>
</evidence>
<dbReference type="EC" id="4.2.1.109" evidence="6"/>
<dbReference type="Proteomes" id="UP000253250">
    <property type="component" value="Unassembled WGS sequence"/>
</dbReference>
<dbReference type="UniPathway" id="UPA00904">
    <property type="reaction ID" value="UER00875"/>
</dbReference>
<dbReference type="GO" id="GO:0005829">
    <property type="term" value="C:cytosol"/>
    <property type="evidence" value="ECO:0007669"/>
    <property type="project" value="TreeGrafter"/>
</dbReference>
<dbReference type="GO" id="GO:0019509">
    <property type="term" value="P:L-methionine salvage from methylthioadenosine"/>
    <property type="evidence" value="ECO:0007669"/>
    <property type="project" value="UniProtKB-UniRule"/>
</dbReference>
<dbReference type="AlphaFoldDB" id="A0A368HLV7"/>
<sequence>MRATAGNLSARADDQSFWVTASGLCKGELNTDDFLRIALADGRVLEGGGDRKPSAETAIHRAIYNTQGSAAACLHGHSVEAVLASRGRDPVVLPRVEMIKALGVWDDGTPTALPVFANHPDVASIGQAVETFLRDHPRPLPALIVRDHGVTAWGQTISEALRHFEAVEFLLTLLARGF</sequence>
<keyword evidence="5 6" id="KW-0456">Lyase</keyword>
<feature type="binding site" evidence="6">
    <location>
        <position position="77"/>
    </location>
    <ligand>
        <name>Zn(2+)</name>
        <dbReference type="ChEBI" id="CHEBI:29105"/>
    </ligand>
</feature>
<evidence type="ECO:0000256" key="3">
    <source>
        <dbReference type="ARBA" id="ARBA00022833"/>
    </source>
</evidence>
<dbReference type="Pfam" id="PF00596">
    <property type="entry name" value="Aldolase_II"/>
    <property type="match status" value="1"/>
</dbReference>
<comment type="pathway">
    <text evidence="6">Amino-acid biosynthesis; L-methionine biosynthesis via salvage pathway; L-methionine from S-methyl-5-thio-alpha-D-ribose 1-phosphate: step 2/6.</text>
</comment>
<protein>
    <recommendedName>
        <fullName evidence="6">Methylthioribulose-1-phosphate dehydratase</fullName>
        <shortName evidence="6">MTRu-1-P dehydratase</shortName>
        <ecNumber evidence="6">4.2.1.109</ecNumber>
    </recommendedName>
</protein>
<dbReference type="OrthoDB" id="9805559at2"/>
<keyword evidence="2 6" id="KW-0479">Metal-binding</keyword>
<dbReference type="InterPro" id="IPR001303">
    <property type="entry name" value="Aldolase_II/adducin_N"/>
</dbReference>
<comment type="function">
    <text evidence="6">Catalyzes the dehydration of methylthioribulose-1-phosphate (MTRu-1-P) into 2,3-diketo-5-methylthiopentyl-1-phosphate (DK-MTP-1-P).</text>
</comment>
<dbReference type="GO" id="GO:0008270">
    <property type="term" value="F:zinc ion binding"/>
    <property type="evidence" value="ECO:0007669"/>
    <property type="project" value="UniProtKB-UniRule"/>
</dbReference>
<reference evidence="8 9" key="1">
    <citation type="submission" date="2018-02" db="EMBL/GenBank/DDBJ databases">
        <title>Insights into the biology of acidophilic members of the Acidiferrobacteraceae family derived from comparative genomic analyses.</title>
        <authorList>
            <person name="Issotta F."/>
            <person name="Thyssen C."/>
            <person name="Mena C."/>
            <person name="Moya A."/>
            <person name="Bellenberg S."/>
            <person name="Sproer C."/>
            <person name="Covarrubias P.C."/>
            <person name="Sand W."/>
            <person name="Quatrini R."/>
            <person name="Vera M."/>
        </authorList>
    </citation>
    <scope>NUCLEOTIDE SEQUENCE [LARGE SCALE GENOMIC DNA]</scope>
    <source>
        <strain evidence="9">m-1</strain>
    </source>
</reference>
<dbReference type="PANTHER" id="PTHR22789">
    <property type="entry name" value="FUCULOSE PHOSPHATE ALDOLASE"/>
    <property type="match status" value="1"/>
</dbReference>
<evidence type="ECO:0000256" key="5">
    <source>
        <dbReference type="ARBA" id="ARBA00023239"/>
    </source>
</evidence>
<dbReference type="EMBL" id="PSYR01000001">
    <property type="protein sequence ID" value="RCN59459.1"/>
    <property type="molecule type" value="Genomic_DNA"/>
</dbReference>
<dbReference type="InterPro" id="IPR036409">
    <property type="entry name" value="Aldolase_II/adducin_N_sf"/>
</dbReference>
<dbReference type="GO" id="GO:0016832">
    <property type="term" value="F:aldehyde-lyase activity"/>
    <property type="evidence" value="ECO:0007669"/>
    <property type="project" value="TreeGrafter"/>
</dbReference>
<dbReference type="HAMAP" id="MF_01677">
    <property type="entry name" value="Salvage_MtnB"/>
    <property type="match status" value="1"/>
</dbReference>
<evidence type="ECO:0000256" key="4">
    <source>
        <dbReference type="ARBA" id="ARBA00023167"/>
    </source>
</evidence>
<dbReference type="InterPro" id="IPR050197">
    <property type="entry name" value="Aldolase_class_II_sugar_metab"/>
</dbReference>
<comment type="caution">
    <text evidence="8">The sequence shown here is derived from an EMBL/GenBank/DDBJ whole genome shotgun (WGS) entry which is preliminary data.</text>
</comment>
<dbReference type="GO" id="GO:0046570">
    <property type="term" value="F:methylthioribulose 1-phosphate dehydratase activity"/>
    <property type="evidence" value="ECO:0007669"/>
    <property type="project" value="UniProtKB-UniRule"/>
</dbReference>
<dbReference type="InterPro" id="IPR017714">
    <property type="entry name" value="MethylthioRu-1-P_deHdtase_MtnB"/>
</dbReference>
<dbReference type="SUPFAM" id="SSF53639">
    <property type="entry name" value="AraD/HMP-PK domain-like"/>
    <property type="match status" value="1"/>
</dbReference>
<comment type="cofactor">
    <cofactor evidence="6">
        <name>Zn(2+)</name>
        <dbReference type="ChEBI" id="CHEBI:29105"/>
    </cofactor>
    <text evidence="6">Binds 1 zinc ion per subunit.</text>
</comment>
<dbReference type="PANTHER" id="PTHR22789:SF0">
    <property type="entry name" value="3-OXO-TETRONATE 4-PHOSPHATE DECARBOXYLASE-RELATED"/>
    <property type="match status" value="1"/>
</dbReference>
<gene>
    <name evidence="6 8" type="primary">mtnB</name>
    <name evidence="8" type="ORF">C4900_00375</name>
</gene>
<accession>A0A368HLV7</accession>
<keyword evidence="1 6" id="KW-0028">Amino-acid biosynthesis</keyword>
<dbReference type="Gene3D" id="3.40.225.10">
    <property type="entry name" value="Class II aldolase/adducin N-terminal domain"/>
    <property type="match status" value="1"/>
</dbReference>
<evidence type="ECO:0000256" key="6">
    <source>
        <dbReference type="HAMAP-Rule" id="MF_01677"/>
    </source>
</evidence>
<evidence type="ECO:0000256" key="1">
    <source>
        <dbReference type="ARBA" id="ARBA00022605"/>
    </source>
</evidence>
<feature type="domain" description="Class II aldolase/adducin N-terminal" evidence="7">
    <location>
        <begin position="1"/>
        <end position="175"/>
    </location>
</feature>
<name>A0A368HLV7_9GAMM</name>
<dbReference type="SMART" id="SM01007">
    <property type="entry name" value="Aldolase_II"/>
    <property type="match status" value="1"/>
</dbReference>
<evidence type="ECO:0000259" key="7">
    <source>
        <dbReference type="SMART" id="SM01007"/>
    </source>
</evidence>
<dbReference type="GO" id="GO:0019323">
    <property type="term" value="P:pentose catabolic process"/>
    <property type="evidence" value="ECO:0007669"/>
    <property type="project" value="TreeGrafter"/>
</dbReference>
<keyword evidence="4 6" id="KW-0486">Methionine biosynthesis</keyword>
<organism evidence="8 9">
    <name type="scientific">Acidiferrobacter thiooxydans</name>
    <dbReference type="NCBI Taxonomy" id="163359"/>
    <lineage>
        <taxon>Bacteria</taxon>
        <taxon>Pseudomonadati</taxon>
        <taxon>Pseudomonadota</taxon>
        <taxon>Gammaproteobacteria</taxon>
        <taxon>Acidiferrobacterales</taxon>
        <taxon>Acidiferrobacteraceae</taxon>
        <taxon>Acidiferrobacter</taxon>
    </lineage>
</organism>